<proteinExistence type="evidence at transcript level"/>
<sequence>MIFKAYPF</sequence>
<dbReference type="EMBL" id="BT148477">
    <property type="protein sequence ID" value="AFK48271.1"/>
    <property type="molecule type" value="mRNA"/>
</dbReference>
<protein>
    <submittedName>
        <fullName evidence="1">Uncharacterized protein</fullName>
    </submittedName>
</protein>
<accession>I3T6X9</accession>
<reference evidence="1" key="1">
    <citation type="submission" date="2012-05" db="EMBL/GenBank/DDBJ databases">
        <authorList>
            <person name="Krishnakumar V."/>
            <person name="Cheung F."/>
            <person name="Xiao Y."/>
            <person name="Chan A."/>
            <person name="Moskal W.A."/>
            <person name="Town C.D."/>
        </authorList>
    </citation>
    <scope>NUCLEOTIDE SEQUENCE</scope>
</reference>
<organism evidence="1">
    <name type="scientific">Medicago truncatula</name>
    <name type="common">Barrel medic</name>
    <name type="synonym">Medicago tribuloides</name>
    <dbReference type="NCBI Taxonomy" id="3880"/>
    <lineage>
        <taxon>Eukaryota</taxon>
        <taxon>Viridiplantae</taxon>
        <taxon>Streptophyta</taxon>
        <taxon>Embryophyta</taxon>
        <taxon>Tracheophyta</taxon>
        <taxon>Spermatophyta</taxon>
        <taxon>Magnoliopsida</taxon>
        <taxon>eudicotyledons</taxon>
        <taxon>Gunneridae</taxon>
        <taxon>Pentapetalae</taxon>
        <taxon>rosids</taxon>
        <taxon>fabids</taxon>
        <taxon>Fabales</taxon>
        <taxon>Fabaceae</taxon>
        <taxon>Papilionoideae</taxon>
        <taxon>50 kb inversion clade</taxon>
        <taxon>NPAAA clade</taxon>
        <taxon>Hologalegina</taxon>
        <taxon>IRL clade</taxon>
        <taxon>Trifolieae</taxon>
        <taxon>Medicago</taxon>
    </lineage>
</organism>
<name>I3T6X9_MEDTR</name>
<evidence type="ECO:0000313" key="1">
    <source>
        <dbReference type="EMBL" id="AFK48271.1"/>
    </source>
</evidence>